<evidence type="ECO:0000313" key="2">
    <source>
        <dbReference type="Proteomes" id="UP000828390"/>
    </source>
</evidence>
<dbReference type="Proteomes" id="UP000828390">
    <property type="component" value="Unassembled WGS sequence"/>
</dbReference>
<accession>A0A9D4DPL6</accession>
<comment type="caution">
    <text evidence="1">The sequence shown here is derived from an EMBL/GenBank/DDBJ whole genome shotgun (WGS) entry which is preliminary data.</text>
</comment>
<dbReference type="EMBL" id="JAIWYP010000010">
    <property type="protein sequence ID" value="KAH3753096.1"/>
    <property type="molecule type" value="Genomic_DNA"/>
</dbReference>
<gene>
    <name evidence="1" type="ORF">DPMN_187726</name>
</gene>
<proteinExistence type="predicted"/>
<evidence type="ECO:0000313" key="1">
    <source>
        <dbReference type="EMBL" id="KAH3753096.1"/>
    </source>
</evidence>
<keyword evidence="2" id="KW-1185">Reference proteome</keyword>
<reference evidence="1" key="1">
    <citation type="journal article" date="2019" name="bioRxiv">
        <title>The Genome of the Zebra Mussel, Dreissena polymorpha: A Resource for Invasive Species Research.</title>
        <authorList>
            <person name="McCartney M.A."/>
            <person name="Auch B."/>
            <person name="Kono T."/>
            <person name="Mallez S."/>
            <person name="Zhang Y."/>
            <person name="Obille A."/>
            <person name="Becker A."/>
            <person name="Abrahante J.E."/>
            <person name="Garbe J."/>
            <person name="Badalamenti J.P."/>
            <person name="Herman A."/>
            <person name="Mangelson H."/>
            <person name="Liachko I."/>
            <person name="Sullivan S."/>
            <person name="Sone E.D."/>
            <person name="Koren S."/>
            <person name="Silverstein K.A.T."/>
            <person name="Beckman K.B."/>
            <person name="Gohl D.M."/>
        </authorList>
    </citation>
    <scope>NUCLEOTIDE SEQUENCE</scope>
    <source>
        <strain evidence="1">Duluth1</strain>
        <tissue evidence="1">Whole animal</tissue>
    </source>
</reference>
<name>A0A9D4DPL6_DREPO</name>
<dbReference type="AlphaFoldDB" id="A0A9D4DPL6"/>
<sequence length="59" mass="6466">MTIGNQIKTDSQLASLNPVLHNGYIRVGGRQQQANADNDPIVLPSKQHFTSSSFRIITS</sequence>
<protein>
    <submittedName>
        <fullName evidence="1">Uncharacterized protein</fullName>
    </submittedName>
</protein>
<organism evidence="1 2">
    <name type="scientific">Dreissena polymorpha</name>
    <name type="common">Zebra mussel</name>
    <name type="synonym">Mytilus polymorpha</name>
    <dbReference type="NCBI Taxonomy" id="45954"/>
    <lineage>
        <taxon>Eukaryota</taxon>
        <taxon>Metazoa</taxon>
        <taxon>Spiralia</taxon>
        <taxon>Lophotrochozoa</taxon>
        <taxon>Mollusca</taxon>
        <taxon>Bivalvia</taxon>
        <taxon>Autobranchia</taxon>
        <taxon>Heteroconchia</taxon>
        <taxon>Euheterodonta</taxon>
        <taxon>Imparidentia</taxon>
        <taxon>Neoheterodontei</taxon>
        <taxon>Myida</taxon>
        <taxon>Dreissenoidea</taxon>
        <taxon>Dreissenidae</taxon>
        <taxon>Dreissena</taxon>
    </lineage>
</organism>
<reference evidence="1" key="2">
    <citation type="submission" date="2020-11" db="EMBL/GenBank/DDBJ databases">
        <authorList>
            <person name="McCartney M.A."/>
            <person name="Auch B."/>
            <person name="Kono T."/>
            <person name="Mallez S."/>
            <person name="Becker A."/>
            <person name="Gohl D.M."/>
            <person name="Silverstein K.A.T."/>
            <person name="Koren S."/>
            <person name="Bechman K.B."/>
            <person name="Herman A."/>
            <person name="Abrahante J.E."/>
            <person name="Garbe J."/>
        </authorList>
    </citation>
    <scope>NUCLEOTIDE SEQUENCE</scope>
    <source>
        <strain evidence="1">Duluth1</strain>
        <tissue evidence="1">Whole animal</tissue>
    </source>
</reference>